<accession>A0A7X1ZEQ9</accession>
<evidence type="ECO:0000313" key="2">
    <source>
        <dbReference type="Proteomes" id="UP000434582"/>
    </source>
</evidence>
<organism evidence="1 2">
    <name type="scientific">Roseospira navarrensis</name>
    <dbReference type="NCBI Taxonomy" id="140058"/>
    <lineage>
        <taxon>Bacteria</taxon>
        <taxon>Pseudomonadati</taxon>
        <taxon>Pseudomonadota</taxon>
        <taxon>Alphaproteobacteria</taxon>
        <taxon>Rhodospirillales</taxon>
        <taxon>Rhodospirillaceae</taxon>
        <taxon>Roseospira</taxon>
    </lineage>
</organism>
<dbReference type="PANTHER" id="PTHR10098">
    <property type="entry name" value="RAPSYN-RELATED"/>
    <property type="match status" value="1"/>
</dbReference>
<proteinExistence type="predicted"/>
<name>A0A7X1ZEQ9_9PROT</name>
<dbReference type="EMBL" id="WIVE01000023">
    <property type="protein sequence ID" value="MQX36664.1"/>
    <property type="molecule type" value="Genomic_DNA"/>
</dbReference>
<dbReference type="AlphaFoldDB" id="A0A7X1ZEQ9"/>
<dbReference type="SMART" id="SM00028">
    <property type="entry name" value="TPR"/>
    <property type="match status" value="3"/>
</dbReference>
<dbReference type="PANTHER" id="PTHR10098:SF108">
    <property type="entry name" value="TETRATRICOPEPTIDE REPEAT PROTEIN 28"/>
    <property type="match status" value="1"/>
</dbReference>
<dbReference type="Proteomes" id="UP000434582">
    <property type="component" value="Unassembled WGS sequence"/>
</dbReference>
<protein>
    <submittedName>
        <fullName evidence="1">Tetratricopeptide repeat protein</fullName>
    </submittedName>
</protein>
<dbReference type="OrthoDB" id="7350377at2"/>
<reference evidence="1 2" key="1">
    <citation type="submission" date="2019-10" db="EMBL/GenBank/DDBJ databases">
        <title>Draft whole-genome sequence of the purple nonsulfur photosynthetic bacterium Roseospira navarrensis DSM 15114.</title>
        <authorList>
            <person name="Kyndt J.A."/>
            <person name="Meyer T.E."/>
        </authorList>
    </citation>
    <scope>NUCLEOTIDE SEQUENCE [LARGE SCALE GENOMIC DNA]</scope>
    <source>
        <strain evidence="1 2">DSM 15114</strain>
    </source>
</reference>
<dbReference type="InterPro" id="IPR019734">
    <property type="entry name" value="TPR_rpt"/>
</dbReference>
<dbReference type="Pfam" id="PF13424">
    <property type="entry name" value="TPR_12"/>
    <property type="match status" value="1"/>
</dbReference>
<dbReference type="RefSeq" id="WP_153343360.1">
    <property type="nucleotide sequence ID" value="NZ_WIVE01000023.1"/>
</dbReference>
<sequence length="297" mass="32268">MTAIPQAEQIMLEAERHVMRAEFQQALEGFGRARVFFHKAGDRDGEATAMVRLGELELAQGHTARARDALLEALALFTDDADDSDRAAAEVMASEAFHLEGNTRRARKHADAALERAQGAGNLCAEGRAYMQIGRLDLDERRSDRALESLGHARRLYAEAGRGLHEATALSAMAEVLRETGRLDAAHDALERAADLYAMNGDHLDEATTRMTIGRVLAAMGALEDARQAFTLSARLSGECGHLAGEAEALLEAGRLEARAAPKRALKLLQHAAQLFGHAGLETRREQAEREAAMLRA</sequence>
<keyword evidence="2" id="KW-1185">Reference proteome</keyword>
<gene>
    <name evidence="1" type="ORF">GHC57_09055</name>
</gene>
<dbReference type="InterPro" id="IPR011990">
    <property type="entry name" value="TPR-like_helical_dom_sf"/>
</dbReference>
<dbReference type="SUPFAM" id="SSF48452">
    <property type="entry name" value="TPR-like"/>
    <property type="match status" value="2"/>
</dbReference>
<evidence type="ECO:0000313" key="1">
    <source>
        <dbReference type="EMBL" id="MQX36664.1"/>
    </source>
</evidence>
<comment type="caution">
    <text evidence="1">The sequence shown here is derived from an EMBL/GenBank/DDBJ whole genome shotgun (WGS) entry which is preliminary data.</text>
</comment>
<dbReference type="Gene3D" id="1.25.40.10">
    <property type="entry name" value="Tetratricopeptide repeat domain"/>
    <property type="match status" value="2"/>
</dbReference>